<evidence type="ECO:0000256" key="4">
    <source>
        <dbReference type="ARBA" id="ARBA00023136"/>
    </source>
</evidence>
<sequence>MEQGLQMRERFHALSCRTHLSGFIPTLQVDTQGCTMVVVFPRCTAAGGTVPRHELVDKPLTRAKRIFHTFSCDSKSTCERLKHIKSDDEAVRMELYQQDIRDRFIEILTESGLEASQFASIDHDEDFLKIHLPERGPTIEFMADTLHYLMPLDKSVYKGIEAHHPYPGGHPLPNNDSQDVLAYAEFSRKEKNNFQDFRSIDSVRILSFWLHEWVSLDEMERQGVVSCHFPCPDQIETQKIHDELLSARKWLTLSPHHSAVYIREYFGEEIAFFIGFLGHLCRSFFFPGVVGLLFLMVTLTITMEGHRLDGLRTFLCVPLSVWAASTLHMFERKTARIKQVWGVNEREAREMPNPDWDPDHTGECGKVLSSFITVCFIAIYVAVISALLAWQFQSVRESKAVFQGTSLILSILIKAGGLAWRYLAPLVVSLENRRTLKGYDDQLAFLLSGVKLLMTNFPFFYSCFLTNLVETQCGQSFQEVASKVWIGYNESLIDSSVKEALLKYSFTWETRFRSEYGTSVCINGCFPPDWQHARADSRTNCDYDVSANLLTYFVFMLVLDTLFLIWPIVMARWEMHKEYRKVQDSDSGESDLPYSILQWEAKKFRYIYDSWGGDRVNDFLDLAVAYSVVACWGCIVPPIATLALIVLFICLHLRIYRMLYVTRRPYPHASAGLGIWKSIFLYINKTAVACNVALAAIFFYPMRLQGPGEQLILFIVAEHALLLLQEAVYFFIPEEPSDVISIKYFNRHVLAVLQRRRDQENLIPLQKSVLNHIDLTLNPDGLNSECSDDSSEGSQTARSLLP</sequence>
<keyword evidence="3 6" id="KW-1133">Transmembrane helix</keyword>
<dbReference type="Proteomes" id="UP001642484">
    <property type="component" value="Unassembled WGS sequence"/>
</dbReference>
<evidence type="ECO:0000313" key="8">
    <source>
        <dbReference type="EMBL" id="CAK9116524.1"/>
    </source>
</evidence>
<evidence type="ECO:0000256" key="1">
    <source>
        <dbReference type="ARBA" id="ARBA00004141"/>
    </source>
</evidence>
<feature type="transmembrane region" description="Helical" evidence="6">
    <location>
        <begin position="549"/>
        <end position="571"/>
    </location>
</feature>
<keyword evidence="9" id="KW-1185">Reference proteome</keyword>
<dbReference type="PANTHER" id="PTHR12308:SF73">
    <property type="entry name" value="ANOCTAMIN"/>
    <property type="match status" value="1"/>
</dbReference>
<keyword evidence="4 6" id="KW-0472">Membrane</keyword>
<evidence type="ECO:0000256" key="3">
    <source>
        <dbReference type="ARBA" id="ARBA00022989"/>
    </source>
</evidence>
<comment type="caution">
    <text evidence="8">The sequence shown here is derived from an EMBL/GenBank/DDBJ whole genome shotgun (WGS) entry which is preliminary data.</text>
</comment>
<reference evidence="8 9" key="1">
    <citation type="submission" date="2024-02" db="EMBL/GenBank/DDBJ databases">
        <authorList>
            <person name="Chen Y."/>
            <person name="Shah S."/>
            <person name="Dougan E. K."/>
            <person name="Thang M."/>
            <person name="Chan C."/>
        </authorList>
    </citation>
    <scope>NUCLEOTIDE SEQUENCE [LARGE SCALE GENOMIC DNA]</scope>
</reference>
<evidence type="ECO:0000256" key="2">
    <source>
        <dbReference type="ARBA" id="ARBA00022692"/>
    </source>
</evidence>
<name>A0ABP0SWP1_9DINO</name>
<feature type="transmembrane region" description="Helical" evidence="6">
    <location>
        <begin position="367"/>
        <end position="390"/>
    </location>
</feature>
<feature type="transmembrane region" description="Helical" evidence="6">
    <location>
        <begin position="443"/>
        <end position="461"/>
    </location>
</feature>
<feature type="region of interest" description="Disordered" evidence="5">
    <location>
        <begin position="783"/>
        <end position="802"/>
    </location>
</feature>
<evidence type="ECO:0000259" key="7">
    <source>
        <dbReference type="Pfam" id="PF04547"/>
    </source>
</evidence>
<dbReference type="EMBL" id="CAXAMN010028428">
    <property type="protein sequence ID" value="CAK9116524.1"/>
    <property type="molecule type" value="Genomic_DNA"/>
</dbReference>
<gene>
    <name evidence="8" type="ORF">CCMP2556_LOCUS54075</name>
</gene>
<dbReference type="InterPro" id="IPR007632">
    <property type="entry name" value="Anoctamin"/>
</dbReference>
<evidence type="ECO:0000256" key="5">
    <source>
        <dbReference type="SAM" id="MobiDB-lite"/>
    </source>
</evidence>
<evidence type="ECO:0000313" key="9">
    <source>
        <dbReference type="Proteomes" id="UP001642484"/>
    </source>
</evidence>
<organism evidence="8 9">
    <name type="scientific">Durusdinium trenchii</name>
    <dbReference type="NCBI Taxonomy" id="1381693"/>
    <lineage>
        <taxon>Eukaryota</taxon>
        <taxon>Sar</taxon>
        <taxon>Alveolata</taxon>
        <taxon>Dinophyceae</taxon>
        <taxon>Suessiales</taxon>
        <taxon>Symbiodiniaceae</taxon>
        <taxon>Durusdinium</taxon>
    </lineage>
</organism>
<feature type="transmembrane region" description="Helical" evidence="6">
    <location>
        <begin position="624"/>
        <end position="655"/>
    </location>
</feature>
<feature type="compositionally biased region" description="Polar residues" evidence="5">
    <location>
        <begin position="792"/>
        <end position="802"/>
    </location>
</feature>
<feature type="transmembrane region" description="Helical" evidence="6">
    <location>
        <begin position="402"/>
        <end position="423"/>
    </location>
</feature>
<feature type="transmembrane region" description="Helical" evidence="6">
    <location>
        <begin position="270"/>
        <end position="299"/>
    </location>
</feature>
<evidence type="ECO:0000256" key="6">
    <source>
        <dbReference type="SAM" id="Phobius"/>
    </source>
</evidence>
<comment type="subcellular location">
    <subcellularLocation>
        <location evidence="1">Membrane</location>
        <topology evidence="1">Multi-pass membrane protein</topology>
    </subcellularLocation>
</comment>
<keyword evidence="2 6" id="KW-0812">Transmembrane</keyword>
<dbReference type="PANTHER" id="PTHR12308">
    <property type="entry name" value="ANOCTAMIN"/>
    <property type="match status" value="1"/>
</dbReference>
<dbReference type="Pfam" id="PF04547">
    <property type="entry name" value="Anoctamin"/>
    <property type="match status" value="1"/>
</dbReference>
<accession>A0ABP0SWP1</accession>
<feature type="transmembrane region" description="Helical" evidence="6">
    <location>
        <begin position="675"/>
        <end position="699"/>
    </location>
</feature>
<dbReference type="InterPro" id="IPR049452">
    <property type="entry name" value="Anoctamin_TM"/>
</dbReference>
<feature type="transmembrane region" description="Helical" evidence="6">
    <location>
        <begin position="711"/>
        <end position="732"/>
    </location>
</feature>
<protein>
    <recommendedName>
        <fullName evidence="7">Anoctamin transmembrane domain-containing protein</fullName>
    </recommendedName>
</protein>
<feature type="domain" description="Anoctamin transmembrane" evidence="7">
    <location>
        <begin position="262"/>
        <end position="739"/>
    </location>
</feature>
<proteinExistence type="predicted"/>